<accession>A0ABZ0S4I1</accession>
<evidence type="ECO:0000313" key="1">
    <source>
        <dbReference type="EMBL" id="WPL15267.1"/>
    </source>
</evidence>
<reference evidence="1 2" key="1">
    <citation type="journal article" date="2023" name="Microorganisms">
        <title>Thiorhodovibrio frisius and Trv. litoralis spp. nov., Two Novel Members from a Clade of Fastidious Purple Sulfur Bacteria That Exhibit Unique Red-Shifted Light-Harvesting Capabilities.</title>
        <authorList>
            <person name="Methner A."/>
            <person name="Kuzyk S.B."/>
            <person name="Petersen J."/>
            <person name="Bauer S."/>
            <person name="Brinkmann H."/>
            <person name="Sichau K."/>
            <person name="Wanner G."/>
            <person name="Wolf J."/>
            <person name="Neumann-Schaal M."/>
            <person name="Henke P."/>
            <person name="Tank M."/>
            <person name="Sproer C."/>
            <person name="Bunk B."/>
            <person name="Overmann J."/>
        </authorList>
    </citation>
    <scope>NUCLEOTIDE SEQUENCE [LARGE SCALE GENOMIC DNA]</scope>
    <source>
        <strain evidence="1 2">DSM 6702</strain>
    </source>
</reference>
<evidence type="ECO:0000313" key="2">
    <source>
        <dbReference type="Proteomes" id="UP001432180"/>
    </source>
</evidence>
<sequence length="143" mass="16031">MPPLDWNARKTKWLDELNQLLSQIRDQLMAAGVARENLQEIGFPLNEEYLGQYQAPGLLIRIGASELVLQPKGTRIIGALGRVDVTGPRGRAKLIAELGDEATDPAPLTQKWHWFIYPEHGRHGRYPLTDDNLAQLLTQVLGD</sequence>
<proteinExistence type="predicted"/>
<organism evidence="1 2">
    <name type="scientific">Thiorhodovibrio winogradskyi</name>
    <dbReference type="NCBI Taxonomy" id="77007"/>
    <lineage>
        <taxon>Bacteria</taxon>
        <taxon>Pseudomonadati</taxon>
        <taxon>Pseudomonadota</taxon>
        <taxon>Gammaproteobacteria</taxon>
        <taxon>Chromatiales</taxon>
        <taxon>Chromatiaceae</taxon>
        <taxon>Thiorhodovibrio</taxon>
    </lineage>
</organism>
<name>A0ABZ0S4I1_9GAMM</name>
<protein>
    <submittedName>
        <fullName evidence="1">Uncharacterized protein</fullName>
    </submittedName>
</protein>
<keyword evidence="2" id="KW-1185">Reference proteome</keyword>
<dbReference type="EMBL" id="CP121472">
    <property type="protein sequence ID" value="WPL15267.1"/>
    <property type="molecule type" value="Genomic_DNA"/>
</dbReference>
<gene>
    <name evidence="1" type="ORF">Thiowin_00152</name>
</gene>
<dbReference type="Proteomes" id="UP001432180">
    <property type="component" value="Chromosome"/>
</dbReference>